<proteinExistence type="predicted"/>
<dbReference type="InterPro" id="IPR015946">
    <property type="entry name" value="KH_dom-like_a/b"/>
</dbReference>
<dbReference type="PANTHER" id="PTHR34352:SF1">
    <property type="entry name" value="PROTEIN YHFA"/>
    <property type="match status" value="1"/>
</dbReference>
<organism evidence="2 3">
    <name type="scientific">Candidatus Segetimicrobium genomatis</name>
    <dbReference type="NCBI Taxonomy" id="2569760"/>
    <lineage>
        <taxon>Bacteria</taxon>
        <taxon>Bacillati</taxon>
        <taxon>Candidatus Sysuimicrobiota</taxon>
        <taxon>Candidatus Sysuimicrobiia</taxon>
        <taxon>Candidatus Sysuimicrobiales</taxon>
        <taxon>Candidatus Segetimicrobiaceae</taxon>
        <taxon>Candidatus Segetimicrobium</taxon>
    </lineage>
</organism>
<protein>
    <submittedName>
        <fullName evidence="2">OsmC family protein</fullName>
    </submittedName>
</protein>
<dbReference type="Gene3D" id="2.20.25.10">
    <property type="match status" value="1"/>
</dbReference>
<gene>
    <name evidence="2" type="ORF">E6H04_13660</name>
</gene>
<dbReference type="InterPro" id="IPR036102">
    <property type="entry name" value="OsmC/Ohrsf"/>
</dbReference>
<dbReference type="AlphaFoldDB" id="A0A537J2I5"/>
<sequence length="143" mass="15381">MNARVRWTVGMRFDGSAESGGAMTMDARPEHGGEGAGPSPMETVLLALGGCTGMDVISILGKMRAPLAGLEIAISADRADEHPRVFTRIALEYVFVGDGLRPEQVSRAVELSQERYCSVSAMLRKAAPLTYSWRIVPASRQDA</sequence>
<dbReference type="SUPFAM" id="SSF82784">
    <property type="entry name" value="OsmC-like"/>
    <property type="match status" value="1"/>
</dbReference>
<dbReference type="InterPro" id="IPR003718">
    <property type="entry name" value="OsmC/Ohr_fam"/>
</dbReference>
<dbReference type="Pfam" id="PF02566">
    <property type="entry name" value="OsmC"/>
    <property type="match status" value="1"/>
</dbReference>
<evidence type="ECO:0000313" key="2">
    <source>
        <dbReference type="EMBL" id="TMI77705.1"/>
    </source>
</evidence>
<accession>A0A537J2I5</accession>
<dbReference type="EMBL" id="VBAO01000436">
    <property type="protein sequence ID" value="TMI77705.1"/>
    <property type="molecule type" value="Genomic_DNA"/>
</dbReference>
<dbReference type="Proteomes" id="UP000320048">
    <property type="component" value="Unassembled WGS sequence"/>
</dbReference>
<dbReference type="PANTHER" id="PTHR34352">
    <property type="entry name" value="PROTEIN YHFA"/>
    <property type="match status" value="1"/>
</dbReference>
<evidence type="ECO:0000313" key="3">
    <source>
        <dbReference type="Proteomes" id="UP000320048"/>
    </source>
</evidence>
<evidence type="ECO:0000256" key="1">
    <source>
        <dbReference type="SAM" id="MobiDB-lite"/>
    </source>
</evidence>
<reference evidence="2 3" key="1">
    <citation type="journal article" date="2019" name="Nat. Microbiol.">
        <title>Mediterranean grassland soil C-N compound turnover is dependent on rainfall and depth, and is mediated by genomically divergent microorganisms.</title>
        <authorList>
            <person name="Diamond S."/>
            <person name="Andeer P.F."/>
            <person name="Li Z."/>
            <person name="Crits-Christoph A."/>
            <person name="Burstein D."/>
            <person name="Anantharaman K."/>
            <person name="Lane K.R."/>
            <person name="Thomas B.C."/>
            <person name="Pan C."/>
            <person name="Northen T.R."/>
            <person name="Banfield J.F."/>
        </authorList>
    </citation>
    <scope>NUCLEOTIDE SEQUENCE [LARGE SCALE GENOMIC DNA]</scope>
    <source>
        <strain evidence="2">NP_7</strain>
    </source>
</reference>
<dbReference type="Gene3D" id="3.30.300.20">
    <property type="match status" value="1"/>
</dbReference>
<comment type="caution">
    <text evidence="2">The sequence shown here is derived from an EMBL/GenBank/DDBJ whole genome shotgun (WGS) entry which is preliminary data.</text>
</comment>
<feature type="region of interest" description="Disordered" evidence="1">
    <location>
        <begin position="18"/>
        <end position="37"/>
    </location>
</feature>
<name>A0A537J2I5_9BACT</name>